<keyword evidence="3" id="KW-1185">Reference proteome</keyword>
<evidence type="ECO:0000313" key="3">
    <source>
        <dbReference type="Proteomes" id="UP000765509"/>
    </source>
</evidence>
<accession>A0A9Q3EI40</accession>
<reference evidence="2" key="1">
    <citation type="submission" date="2021-03" db="EMBL/GenBank/DDBJ databases">
        <title>Draft genome sequence of rust myrtle Austropuccinia psidii MF-1, a brazilian biotype.</title>
        <authorList>
            <person name="Quecine M.C."/>
            <person name="Pachon D.M.R."/>
            <person name="Bonatelli M.L."/>
            <person name="Correr F.H."/>
            <person name="Franceschini L.M."/>
            <person name="Leite T.F."/>
            <person name="Margarido G.R.A."/>
            <person name="Almeida C.A."/>
            <person name="Ferrarezi J.A."/>
            <person name="Labate C.A."/>
        </authorList>
    </citation>
    <scope>NUCLEOTIDE SEQUENCE</scope>
    <source>
        <strain evidence="2">MF-1</strain>
    </source>
</reference>
<feature type="region of interest" description="Disordered" evidence="1">
    <location>
        <begin position="52"/>
        <end position="99"/>
    </location>
</feature>
<protein>
    <submittedName>
        <fullName evidence="2">Uncharacterized protein</fullName>
    </submittedName>
</protein>
<comment type="caution">
    <text evidence="2">The sequence shown here is derived from an EMBL/GenBank/DDBJ whole genome shotgun (WGS) entry which is preliminary data.</text>
</comment>
<gene>
    <name evidence="2" type="ORF">O181_062481</name>
</gene>
<dbReference type="EMBL" id="AVOT02029799">
    <property type="protein sequence ID" value="MBW0522766.1"/>
    <property type="molecule type" value="Genomic_DNA"/>
</dbReference>
<proteinExistence type="predicted"/>
<dbReference type="Proteomes" id="UP000765509">
    <property type="component" value="Unassembled WGS sequence"/>
</dbReference>
<organism evidence="2 3">
    <name type="scientific">Austropuccinia psidii MF-1</name>
    <dbReference type="NCBI Taxonomy" id="1389203"/>
    <lineage>
        <taxon>Eukaryota</taxon>
        <taxon>Fungi</taxon>
        <taxon>Dikarya</taxon>
        <taxon>Basidiomycota</taxon>
        <taxon>Pucciniomycotina</taxon>
        <taxon>Pucciniomycetes</taxon>
        <taxon>Pucciniales</taxon>
        <taxon>Sphaerophragmiaceae</taxon>
        <taxon>Austropuccinia</taxon>
    </lineage>
</organism>
<dbReference type="AlphaFoldDB" id="A0A9Q3EI40"/>
<evidence type="ECO:0000256" key="1">
    <source>
        <dbReference type="SAM" id="MobiDB-lite"/>
    </source>
</evidence>
<sequence length="99" mass="10700">MAHGPYAAACGPWDSYALFGPIPLRPKGAKGGSSAVPNHKWSHLIHFLTQSPINPKWPKNHPRTQIGHKSVHGLWQPSEAARAAPSKDYPPVHGKTSPS</sequence>
<name>A0A9Q3EI40_9BASI</name>
<evidence type="ECO:0000313" key="2">
    <source>
        <dbReference type="EMBL" id="MBW0522766.1"/>
    </source>
</evidence>